<dbReference type="EMBL" id="MAQB02000011">
    <property type="protein sequence ID" value="OFJ46610.1"/>
    <property type="molecule type" value="Genomic_DNA"/>
</dbReference>
<name>A0A1E8PL49_9BURK</name>
<evidence type="ECO:0000313" key="2">
    <source>
        <dbReference type="Proteomes" id="UP000092634"/>
    </source>
</evidence>
<evidence type="ECO:0000313" key="1">
    <source>
        <dbReference type="EMBL" id="OFJ46610.1"/>
    </source>
</evidence>
<proteinExistence type="predicted"/>
<comment type="caution">
    <text evidence="1">The sequence shown here is derived from an EMBL/GenBank/DDBJ whole genome shotgun (WGS) entry which is preliminary data.</text>
</comment>
<gene>
    <name evidence="1" type="ORF">BA896_020145</name>
</gene>
<sequence>MARVHGGHAACPAPLCATGSVKYAMPAPAIAFVVLSDEKPAMGHDKRDPRNISLVLISRLHLCPRLYARC</sequence>
<reference evidence="1 2" key="1">
    <citation type="submission" date="2016-10" db="EMBL/GenBank/DDBJ databases">
        <title>Updated version of Genome Assembly of Janthinobacterium lividum ERGS5:01.</title>
        <authorList>
            <person name="Kumar R."/>
            <person name="Acharya V."/>
            <person name="Singh D."/>
        </authorList>
    </citation>
    <scope>NUCLEOTIDE SEQUENCE [LARGE SCALE GENOMIC DNA]</scope>
    <source>
        <strain evidence="1 2">ERGS5:01</strain>
    </source>
</reference>
<accession>A0A1E8PL49</accession>
<dbReference type="Proteomes" id="UP000092634">
    <property type="component" value="Unassembled WGS sequence"/>
</dbReference>
<organism evidence="1 2">
    <name type="scientific">Janthinobacterium lividum</name>
    <dbReference type="NCBI Taxonomy" id="29581"/>
    <lineage>
        <taxon>Bacteria</taxon>
        <taxon>Pseudomonadati</taxon>
        <taxon>Pseudomonadota</taxon>
        <taxon>Betaproteobacteria</taxon>
        <taxon>Burkholderiales</taxon>
        <taxon>Oxalobacteraceae</taxon>
        <taxon>Janthinobacterium</taxon>
    </lineage>
</organism>
<dbReference type="AlphaFoldDB" id="A0A1E8PL49"/>
<protein>
    <submittedName>
        <fullName evidence="1">Uncharacterized protein</fullName>
    </submittedName>
</protein>